<reference evidence="2 3" key="2">
    <citation type="submission" date="2016-08" db="EMBL/GenBank/DDBJ databases">
        <title>Pervasive Adenine N6-methylation of Active Genes in Fungi.</title>
        <authorList>
            <consortium name="DOE Joint Genome Institute"/>
            <person name="Mondo S.J."/>
            <person name="Dannebaum R.O."/>
            <person name="Kuo R.C."/>
            <person name="Labutti K."/>
            <person name="Haridas S."/>
            <person name="Kuo A."/>
            <person name="Salamov A."/>
            <person name="Ahrendt S.R."/>
            <person name="Lipzen A."/>
            <person name="Sullivan W."/>
            <person name="Andreopoulos W.B."/>
            <person name="Clum A."/>
            <person name="Lindquist E."/>
            <person name="Daum C."/>
            <person name="Ramamoorthy G.K."/>
            <person name="Gryganskyi A."/>
            <person name="Culley D."/>
            <person name="Magnuson J.K."/>
            <person name="James T.Y."/>
            <person name="O'Malley M.A."/>
            <person name="Stajich J.E."/>
            <person name="Spatafora J.W."/>
            <person name="Visel A."/>
            <person name="Grigoriev I.V."/>
        </authorList>
    </citation>
    <scope>NUCLEOTIDE SEQUENCE [LARGE SCALE GENOMIC DNA]</scope>
    <source>
        <strain evidence="2 3">S4</strain>
    </source>
</reference>
<dbReference type="PANTHER" id="PTHR16524">
    <property type="entry name" value="CELL DEATH REGULATOR AVEN"/>
    <property type="match status" value="1"/>
</dbReference>
<organism evidence="2 3">
    <name type="scientific">Anaeromyces robustus</name>
    <dbReference type="NCBI Taxonomy" id="1754192"/>
    <lineage>
        <taxon>Eukaryota</taxon>
        <taxon>Fungi</taxon>
        <taxon>Fungi incertae sedis</taxon>
        <taxon>Chytridiomycota</taxon>
        <taxon>Chytridiomycota incertae sedis</taxon>
        <taxon>Neocallimastigomycetes</taxon>
        <taxon>Neocallimastigales</taxon>
        <taxon>Neocallimastigaceae</taxon>
        <taxon>Anaeromyces</taxon>
    </lineage>
</organism>
<feature type="compositionally biased region" description="Low complexity" evidence="1">
    <location>
        <begin position="43"/>
        <end position="62"/>
    </location>
</feature>
<evidence type="ECO:0000256" key="1">
    <source>
        <dbReference type="SAM" id="MobiDB-lite"/>
    </source>
</evidence>
<keyword evidence="3" id="KW-1185">Reference proteome</keyword>
<dbReference type="PANTHER" id="PTHR16524:SF2">
    <property type="entry name" value="CELL DEATH REGULATOR AVEN"/>
    <property type="match status" value="1"/>
</dbReference>
<sequence length="378" mass="44360">MRPDPYKQKKSRRYQLTHKNKLANKNEKNDDKAPNEKKKDLNDNTSNDDNNYNNNNTNNKKPFYNKKINKKYNRDDEENSKSYGRRKIFDNSYRYEEPTYEEQLEAEAEIDVAVEDALSLINSKENNTNYDPSSYFQFKKENWLNNEEFSDKDDKIQEIFNIDFNKLDKSLQNVSTWDRIKINKNFIIDNDDNGCINEPNKIKKIIPSYNYIRNDSISLNPSFNFNTPTDIVSSNNVVKEINKIDSNENKINMKNENKNEINTNYSEKNKLSNTTELKPSKPIDTLAFDIDELITDKKPINQKKDTDIDDELDMLLSLNTTKSNNNKIDNIINNDDLLNNLNDLNNTPTNKTDNNNNNNSKNNQNIENLQDWLDDLLS</sequence>
<feature type="compositionally biased region" description="Basic and acidic residues" evidence="1">
    <location>
        <begin position="24"/>
        <end position="42"/>
    </location>
</feature>
<dbReference type="InterPro" id="IPR026187">
    <property type="entry name" value="Aven"/>
</dbReference>
<gene>
    <name evidence="2" type="ORF">BCR32DRAFT_290721</name>
</gene>
<dbReference type="Proteomes" id="UP000193944">
    <property type="component" value="Unassembled WGS sequence"/>
</dbReference>
<reference evidence="2 3" key="1">
    <citation type="submission" date="2016-08" db="EMBL/GenBank/DDBJ databases">
        <title>A Parts List for Fungal Cellulosomes Revealed by Comparative Genomics.</title>
        <authorList>
            <consortium name="DOE Joint Genome Institute"/>
            <person name="Haitjema C.H."/>
            <person name="Gilmore S.P."/>
            <person name="Henske J.K."/>
            <person name="Solomon K.V."/>
            <person name="De Groot R."/>
            <person name="Kuo A."/>
            <person name="Mondo S.J."/>
            <person name="Salamov A.A."/>
            <person name="Labutti K."/>
            <person name="Zhao Z."/>
            <person name="Chiniquy J."/>
            <person name="Barry K."/>
            <person name="Brewer H.M."/>
            <person name="Purvine S.O."/>
            <person name="Wright A.T."/>
            <person name="Boxma B."/>
            <person name="Van Alen T."/>
            <person name="Hackstein J.H."/>
            <person name="Baker S.E."/>
            <person name="Grigoriev I.V."/>
            <person name="O'Malley M.A."/>
        </authorList>
    </citation>
    <scope>NUCLEOTIDE SEQUENCE [LARGE SCALE GENOMIC DNA]</scope>
    <source>
        <strain evidence="2 3">S4</strain>
    </source>
</reference>
<protein>
    <submittedName>
        <fullName evidence="2">Uncharacterized protein</fullName>
    </submittedName>
</protein>
<dbReference type="AlphaFoldDB" id="A0A1Y1XI45"/>
<dbReference type="GO" id="GO:0010972">
    <property type="term" value="P:negative regulation of G2/M transition of mitotic cell cycle"/>
    <property type="evidence" value="ECO:0007669"/>
    <property type="project" value="TreeGrafter"/>
</dbReference>
<feature type="region of interest" description="Disordered" evidence="1">
    <location>
        <begin position="342"/>
        <end position="364"/>
    </location>
</feature>
<feature type="region of interest" description="Disordered" evidence="1">
    <location>
        <begin position="1"/>
        <end position="80"/>
    </location>
</feature>
<dbReference type="EMBL" id="MCFG01000036">
    <property type="protein sequence ID" value="ORX85425.1"/>
    <property type="molecule type" value="Genomic_DNA"/>
</dbReference>
<evidence type="ECO:0000313" key="3">
    <source>
        <dbReference type="Proteomes" id="UP000193944"/>
    </source>
</evidence>
<evidence type="ECO:0000313" key="2">
    <source>
        <dbReference type="EMBL" id="ORX85425.1"/>
    </source>
</evidence>
<accession>A0A1Y1XI45</accession>
<dbReference type="OrthoDB" id="5580898at2759"/>
<name>A0A1Y1XI45_9FUNG</name>
<feature type="compositionally biased region" description="Basic residues" evidence="1">
    <location>
        <begin position="8"/>
        <end position="22"/>
    </location>
</feature>
<proteinExistence type="predicted"/>
<comment type="caution">
    <text evidence="2">The sequence shown here is derived from an EMBL/GenBank/DDBJ whole genome shotgun (WGS) entry which is preliminary data.</text>
</comment>